<proteinExistence type="predicted"/>
<sequence>MTSGPTSSPPGRDRSSSTSSSRPCTSSSPGTTTQRSSLSSARSGRRRPRTFVDACSGAGTLGLAAARAGIHHVVCNDAWYAAASWAACNLQVNREFLDIGEVTVHRSYDDLRHHPVARDPVLVATAAGAQEIEVYQGDLRLFDAVLLPGVDLAALDLFEKKDAEKVGLITAAWLARVGGDIFIP</sequence>
<evidence type="ECO:0000313" key="2">
    <source>
        <dbReference type="EMBL" id="CVK34659.1"/>
    </source>
</evidence>
<gene>
    <name evidence="2" type="ORF">MMAB1_3446</name>
</gene>
<feature type="region of interest" description="Disordered" evidence="1">
    <location>
        <begin position="1"/>
        <end position="45"/>
    </location>
</feature>
<name>A0A0X8XZ02_9EURY</name>
<dbReference type="InterPro" id="IPR029063">
    <property type="entry name" value="SAM-dependent_MTases_sf"/>
</dbReference>
<dbReference type="AlphaFoldDB" id="A0A0X8XZ02"/>
<dbReference type="Gene3D" id="3.40.50.150">
    <property type="entry name" value="Vaccinia Virus protein VP39"/>
    <property type="match status" value="1"/>
</dbReference>
<protein>
    <recommendedName>
        <fullName evidence="4">Methyltransferase</fullName>
    </recommendedName>
</protein>
<dbReference type="SUPFAM" id="SSF53335">
    <property type="entry name" value="S-adenosyl-L-methionine-dependent methyltransferases"/>
    <property type="match status" value="1"/>
</dbReference>
<organism evidence="2 3">
    <name type="scientific">Methanoculleus bourgensis</name>
    <dbReference type="NCBI Taxonomy" id="83986"/>
    <lineage>
        <taxon>Archaea</taxon>
        <taxon>Methanobacteriati</taxon>
        <taxon>Methanobacteriota</taxon>
        <taxon>Stenosarchaea group</taxon>
        <taxon>Methanomicrobia</taxon>
        <taxon>Methanomicrobiales</taxon>
        <taxon>Methanomicrobiaceae</taxon>
        <taxon>Methanoculleus</taxon>
    </lineage>
</organism>
<dbReference type="KEGG" id="mema:MMAB1_3446"/>
<evidence type="ECO:0000313" key="3">
    <source>
        <dbReference type="Proteomes" id="UP000069850"/>
    </source>
</evidence>
<accession>A0A0X8XZ02</accession>
<dbReference type="Proteomes" id="UP000069850">
    <property type="component" value="Chromosome 1"/>
</dbReference>
<evidence type="ECO:0008006" key="4">
    <source>
        <dbReference type="Google" id="ProtNLM"/>
    </source>
</evidence>
<dbReference type="EMBL" id="LT158599">
    <property type="protein sequence ID" value="CVK34659.1"/>
    <property type="molecule type" value="Genomic_DNA"/>
</dbReference>
<feature type="compositionally biased region" description="Low complexity" evidence="1">
    <location>
        <begin position="1"/>
        <end position="42"/>
    </location>
</feature>
<reference evidence="2 3" key="1">
    <citation type="submission" date="2016-01" db="EMBL/GenBank/DDBJ databases">
        <authorList>
            <person name="Manzoor S."/>
        </authorList>
    </citation>
    <scope>NUCLEOTIDE SEQUENCE [LARGE SCALE GENOMIC DNA]</scope>
    <source>
        <strain evidence="2">Methanoculleus sp MAB1</strain>
    </source>
</reference>
<evidence type="ECO:0000256" key="1">
    <source>
        <dbReference type="SAM" id="MobiDB-lite"/>
    </source>
</evidence>